<dbReference type="Gene3D" id="1.20.1250.20">
    <property type="entry name" value="MFS general substrate transporter like domains"/>
    <property type="match status" value="1"/>
</dbReference>
<feature type="transmembrane region" description="Helical" evidence="6">
    <location>
        <begin position="164"/>
        <end position="185"/>
    </location>
</feature>
<feature type="transmembrane region" description="Helical" evidence="6">
    <location>
        <begin position="104"/>
        <end position="121"/>
    </location>
</feature>
<feature type="transmembrane region" description="Helical" evidence="6">
    <location>
        <begin position="330"/>
        <end position="351"/>
    </location>
</feature>
<reference evidence="7 8" key="1">
    <citation type="journal article" date="2011" name="Proc. Natl. Acad. Sci. U.S.A.">
        <title>Genome and transcriptome analyses of the mountain pine beetle-fungal symbiont Grosmannia clavigera, a lodgepole pine pathogen.</title>
        <authorList>
            <person name="DiGuistini S."/>
            <person name="Wang Y."/>
            <person name="Liao N.Y."/>
            <person name="Taylor G."/>
            <person name="Tanguay P."/>
            <person name="Feau N."/>
            <person name="Henrissat B."/>
            <person name="Chan S.K."/>
            <person name="Hesse-Orce U."/>
            <person name="Alamouti S.M."/>
            <person name="Tsui C.K.M."/>
            <person name="Docking R.T."/>
            <person name="Levasseur A."/>
            <person name="Haridas S."/>
            <person name="Robertson G."/>
            <person name="Birol I."/>
            <person name="Holt R.A."/>
            <person name="Marra M.A."/>
            <person name="Hamelin R.C."/>
            <person name="Hirst M."/>
            <person name="Jones S.J.M."/>
            <person name="Bohlmann J."/>
            <person name="Breuil C."/>
        </authorList>
    </citation>
    <scope>NUCLEOTIDE SEQUENCE [LARGE SCALE GENOMIC DNA]</scope>
    <source>
        <strain evidence="8">kw1407 / UAMH 11150</strain>
    </source>
</reference>
<evidence type="ECO:0000313" key="7">
    <source>
        <dbReference type="EMBL" id="EFX05171.1"/>
    </source>
</evidence>
<dbReference type="PANTHER" id="PTHR43791">
    <property type="entry name" value="PERMEASE-RELATED"/>
    <property type="match status" value="1"/>
</dbReference>
<sequence>MGSPEVIEIARTPDGTPFEKAVKAVKTGHADEVDFAAQIIADYADQIGDSSWTSEEEKALMRKVDLRIIPILFACATLSGLDKTAISAAAIYNIKRDLHLAGDQYAWIGSAPFFGGLLFMGPSAYCLQRMPAVMFFSFNVFFWGVTEMCMAACTSFSSPFVCRFLLGGFEALLIPAVTLIVGMWYNTTEAPRRNSTILNVIAPIINGFLDWVVGYHHGSFPTWKIIFLLVSAFTAIWAAVVFFLLPNNPLDACGFTLREKYIVIRRKAADNTGIETKKIKKEQIWEAIMDPKTWLIWIAVVALQVPNGGLTTFNTLIIEGLGFDSLQTSLLAMPPGAMSTLSGLALSFMAASTRRRSAEVQDNTAADQDWLDLTDLQNKSFKYTT</sequence>
<evidence type="ECO:0000256" key="4">
    <source>
        <dbReference type="ARBA" id="ARBA00022989"/>
    </source>
</evidence>
<dbReference type="SUPFAM" id="SSF103473">
    <property type="entry name" value="MFS general substrate transporter"/>
    <property type="match status" value="1"/>
</dbReference>
<dbReference type="OrthoDB" id="6730379at2759"/>
<keyword evidence="8" id="KW-1185">Reference proteome</keyword>
<keyword evidence="3 6" id="KW-0812">Transmembrane</keyword>
<proteinExistence type="predicted"/>
<gene>
    <name evidence="7" type="ORF">CMQ_1807</name>
</gene>
<evidence type="ECO:0000256" key="3">
    <source>
        <dbReference type="ARBA" id="ARBA00022692"/>
    </source>
</evidence>
<dbReference type="InterPro" id="IPR011701">
    <property type="entry name" value="MFS"/>
</dbReference>
<name>F0XB13_GROCL</name>
<dbReference type="Pfam" id="PF07690">
    <property type="entry name" value="MFS_1"/>
    <property type="match status" value="1"/>
</dbReference>
<dbReference type="HOGENOM" id="CLU_001265_0_5_1"/>
<evidence type="ECO:0000256" key="6">
    <source>
        <dbReference type="SAM" id="Phobius"/>
    </source>
</evidence>
<dbReference type="Proteomes" id="UP000007796">
    <property type="component" value="Unassembled WGS sequence"/>
</dbReference>
<feature type="transmembrane region" description="Helical" evidence="6">
    <location>
        <begin position="197"/>
        <end position="213"/>
    </location>
</feature>
<keyword evidence="2" id="KW-0813">Transport</keyword>
<dbReference type="GeneID" id="25974726"/>
<dbReference type="PANTHER" id="PTHR43791:SF41">
    <property type="entry name" value="MAJOR FACILITATOR SUPERFAMILY (MFS) PROFILE DOMAIN-CONTAINING PROTEIN"/>
    <property type="match status" value="1"/>
</dbReference>
<comment type="subcellular location">
    <subcellularLocation>
        <location evidence="1">Membrane</location>
        <topology evidence="1">Multi-pass membrane protein</topology>
    </subcellularLocation>
</comment>
<feature type="transmembrane region" description="Helical" evidence="6">
    <location>
        <begin position="294"/>
        <end position="318"/>
    </location>
</feature>
<dbReference type="GO" id="GO:0022857">
    <property type="term" value="F:transmembrane transporter activity"/>
    <property type="evidence" value="ECO:0007669"/>
    <property type="project" value="InterPro"/>
</dbReference>
<accession>F0XB13</accession>
<keyword evidence="5 6" id="KW-0472">Membrane</keyword>
<dbReference type="InParanoid" id="F0XB13"/>
<evidence type="ECO:0000256" key="2">
    <source>
        <dbReference type="ARBA" id="ARBA00022448"/>
    </source>
</evidence>
<evidence type="ECO:0000256" key="1">
    <source>
        <dbReference type="ARBA" id="ARBA00004141"/>
    </source>
</evidence>
<feature type="transmembrane region" description="Helical" evidence="6">
    <location>
        <begin position="68"/>
        <end position="92"/>
    </location>
</feature>
<dbReference type="AlphaFoldDB" id="F0XB13"/>
<dbReference type="eggNOG" id="KOG2533">
    <property type="taxonomic scope" value="Eukaryota"/>
</dbReference>
<evidence type="ECO:0000256" key="5">
    <source>
        <dbReference type="ARBA" id="ARBA00023136"/>
    </source>
</evidence>
<dbReference type="GO" id="GO:0016020">
    <property type="term" value="C:membrane"/>
    <property type="evidence" value="ECO:0007669"/>
    <property type="project" value="UniProtKB-SubCell"/>
</dbReference>
<protein>
    <submittedName>
        <fullName evidence="7">Major facilitator superfamily transporter allantoate</fullName>
    </submittedName>
</protein>
<dbReference type="RefSeq" id="XP_014174653.1">
    <property type="nucleotide sequence ID" value="XM_014319178.1"/>
</dbReference>
<organism evidence="8">
    <name type="scientific">Grosmannia clavigera (strain kw1407 / UAMH 11150)</name>
    <name type="common">Blue stain fungus</name>
    <name type="synonym">Graphiocladiella clavigera</name>
    <dbReference type="NCBI Taxonomy" id="655863"/>
    <lineage>
        <taxon>Eukaryota</taxon>
        <taxon>Fungi</taxon>
        <taxon>Dikarya</taxon>
        <taxon>Ascomycota</taxon>
        <taxon>Pezizomycotina</taxon>
        <taxon>Sordariomycetes</taxon>
        <taxon>Sordariomycetidae</taxon>
        <taxon>Ophiostomatales</taxon>
        <taxon>Ophiostomataceae</taxon>
        <taxon>Leptographium</taxon>
    </lineage>
</organism>
<feature type="transmembrane region" description="Helical" evidence="6">
    <location>
        <begin position="133"/>
        <end position="158"/>
    </location>
</feature>
<dbReference type="InterPro" id="IPR036259">
    <property type="entry name" value="MFS_trans_sf"/>
</dbReference>
<keyword evidence="4 6" id="KW-1133">Transmembrane helix</keyword>
<evidence type="ECO:0000313" key="8">
    <source>
        <dbReference type="Proteomes" id="UP000007796"/>
    </source>
</evidence>
<feature type="transmembrane region" description="Helical" evidence="6">
    <location>
        <begin position="225"/>
        <end position="245"/>
    </location>
</feature>
<dbReference type="EMBL" id="GL629747">
    <property type="protein sequence ID" value="EFX05171.1"/>
    <property type="molecule type" value="Genomic_DNA"/>
</dbReference>